<proteinExistence type="predicted"/>
<dbReference type="Proteomes" id="UP001163835">
    <property type="component" value="Unassembled WGS sequence"/>
</dbReference>
<dbReference type="EMBL" id="MU795838">
    <property type="protein sequence ID" value="KAJ3804719.1"/>
    <property type="molecule type" value="Genomic_DNA"/>
</dbReference>
<evidence type="ECO:0000313" key="2">
    <source>
        <dbReference type="Proteomes" id="UP001163835"/>
    </source>
</evidence>
<comment type="caution">
    <text evidence="1">The sequence shown here is derived from an EMBL/GenBank/DDBJ whole genome shotgun (WGS) entry which is preliminary data.</text>
</comment>
<evidence type="ECO:0000313" key="1">
    <source>
        <dbReference type="EMBL" id="KAJ3804719.1"/>
    </source>
</evidence>
<name>A0ACC1TJJ7_9AGAR</name>
<gene>
    <name evidence="1" type="ORF">F5876DRAFT_53001</name>
</gene>
<protein>
    <submittedName>
        <fullName evidence="1">Uncharacterized protein</fullName>
    </submittedName>
</protein>
<feature type="non-terminal residue" evidence="1">
    <location>
        <position position="1"/>
    </location>
</feature>
<reference evidence="1" key="1">
    <citation type="submission" date="2022-09" db="EMBL/GenBank/DDBJ databases">
        <title>A Global Phylogenomic Analysis of the Shiitake Genus Lentinula.</title>
        <authorList>
            <consortium name="DOE Joint Genome Institute"/>
            <person name="Sierra-Patev S."/>
            <person name="Min B."/>
            <person name="Naranjo-Ortiz M."/>
            <person name="Looney B."/>
            <person name="Konkel Z."/>
            <person name="Slot J.C."/>
            <person name="Sakamoto Y."/>
            <person name="Steenwyk J.L."/>
            <person name="Rokas A."/>
            <person name="Carro J."/>
            <person name="Camarero S."/>
            <person name="Ferreira P."/>
            <person name="Molpeceres G."/>
            <person name="Ruiz-Duenas F.J."/>
            <person name="Serrano A."/>
            <person name="Henrissat B."/>
            <person name="Drula E."/>
            <person name="Hughes K.W."/>
            <person name="Mata J.L."/>
            <person name="Ishikawa N.K."/>
            <person name="Vargas-Isla R."/>
            <person name="Ushijima S."/>
            <person name="Smith C.A."/>
            <person name="Ahrendt S."/>
            <person name="Andreopoulos W."/>
            <person name="He G."/>
            <person name="Labutti K."/>
            <person name="Lipzen A."/>
            <person name="Ng V."/>
            <person name="Riley R."/>
            <person name="Sandor L."/>
            <person name="Barry K."/>
            <person name="Martinez A.T."/>
            <person name="Xiao Y."/>
            <person name="Gibbons J.G."/>
            <person name="Terashima K."/>
            <person name="Grigoriev I.V."/>
            <person name="Hibbett D.S."/>
        </authorList>
    </citation>
    <scope>NUCLEOTIDE SEQUENCE</scope>
    <source>
        <strain evidence="1">TMI1499</strain>
    </source>
</reference>
<sequence>STAFSDLLAVDGVYKALGLSYCNSAELNHIIDTEIPARRPAFTCKEVVISGEAFDLYKRPIEECIRALYGSPDHVRYLCVSPEQHYSDANKTQRPYHHMHTGKWWWNTQVQLEQDKPGATIIPVIISSDKTQMTLFRNKSAYPVYFTIGNLPKEVRRKPSQQAQILLTYLPTTCLQHLPTKAARRRAVSNLFHAYMGSILAPLKCAGIDEIIMTSGDGVKQQCHPILAAYIGDYPEQMLISCGYYGCSPICMVAKHELGEYPCTAEYRDAIQAIEAAHLIGTDEWAQSCVATNMKPVQHPFWEDLPYTNIFCSITPDLFHQLYQGVMKHLIKWITAIIGAGEVDVRVCQLPAKHGMCHFHKGITTLSHVSGTEHKQMCMYLLSLVIDVPRLAPAKSRRLITATHSLLDFLYMSNFHFPIHSDESLTSVDAALALFHENKDIFIELSAREHFNIPKIHFLCHYVRAFKLFGTSDNYNTETTECLHIDFAKDAYCASNCKDKYSQMTKWLERREKVNHYVSYIAWQQISKKTLHDMQCPLTQNFTKFPTVKTVSISKLEERSLFGYGATQFEYALKQFISQFCNPEFTPAQVDEMASFLSLPFHGVPVWHRMKFRNKDLYGKKTLDVVSAHPRRLNAQGQVSQISQFDAALIRVQKDDDNGKFLQGMCCVLFEAPRHGLDILEPTVSCKCDSAYVEWFTKFTRRPEPYSLLYHVKPQFSVSVVPVDMIKQSVCLYPRWGGTAPPQWTHESVLDQCPSFYLSPFTDIHMYFNLS</sequence>
<keyword evidence="2" id="KW-1185">Reference proteome</keyword>
<accession>A0ACC1TJJ7</accession>
<organism evidence="1 2">
    <name type="scientific">Lentinula aff. lateritia</name>
    <dbReference type="NCBI Taxonomy" id="2804960"/>
    <lineage>
        <taxon>Eukaryota</taxon>
        <taxon>Fungi</taxon>
        <taxon>Dikarya</taxon>
        <taxon>Basidiomycota</taxon>
        <taxon>Agaricomycotina</taxon>
        <taxon>Agaricomycetes</taxon>
        <taxon>Agaricomycetidae</taxon>
        <taxon>Agaricales</taxon>
        <taxon>Marasmiineae</taxon>
        <taxon>Omphalotaceae</taxon>
        <taxon>Lentinula</taxon>
    </lineage>
</organism>